<dbReference type="GO" id="GO:0005666">
    <property type="term" value="C:RNA polymerase III complex"/>
    <property type="evidence" value="ECO:0007669"/>
    <property type="project" value="UniProtKB-UniRule"/>
</dbReference>
<evidence type="ECO:0000256" key="4">
    <source>
        <dbReference type="ARBA" id="ARBA00023163"/>
    </source>
</evidence>
<evidence type="ECO:0000256" key="6">
    <source>
        <dbReference type="ARBA" id="ARBA00055148"/>
    </source>
</evidence>
<keyword evidence="4 7" id="KW-0804">Transcription</keyword>
<reference evidence="9" key="2">
    <citation type="journal article" date="2023" name="BMC Genomics">
        <title>Pest status, molecular evolution, and epigenetic factors derived from the genome assembly of Frankliniella fusca, a thysanopteran phytovirus vector.</title>
        <authorList>
            <person name="Catto M.A."/>
            <person name="Labadie P.E."/>
            <person name="Jacobson A.L."/>
            <person name="Kennedy G.G."/>
            <person name="Srinivasan R."/>
            <person name="Hunt B.G."/>
        </authorList>
    </citation>
    <scope>NUCLEOTIDE SEQUENCE</scope>
    <source>
        <strain evidence="9">PL_HMW_Pooled</strain>
    </source>
</reference>
<dbReference type="Proteomes" id="UP001219518">
    <property type="component" value="Unassembled WGS sequence"/>
</dbReference>
<evidence type="ECO:0000256" key="5">
    <source>
        <dbReference type="ARBA" id="ARBA00023242"/>
    </source>
</evidence>
<dbReference type="FunFam" id="1.10.10.10:FF:000237">
    <property type="entry name" value="DNA-directed RNA polymerase III subunit RPC6"/>
    <property type="match status" value="1"/>
</dbReference>
<dbReference type="GO" id="GO:0005654">
    <property type="term" value="C:nucleoplasm"/>
    <property type="evidence" value="ECO:0007669"/>
    <property type="project" value="UniProtKB-ARBA"/>
</dbReference>
<evidence type="ECO:0000256" key="7">
    <source>
        <dbReference type="PIRNR" id="PIRNR028763"/>
    </source>
</evidence>
<keyword evidence="10" id="KW-1185">Reference proteome</keyword>
<organism evidence="9 10">
    <name type="scientific">Frankliniella fusca</name>
    <dbReference type="NCBI Taxonomy" id="407009"/>
    <lineage>
        <taxon>Eukaryota</taxon>
        <taxon>Metazoa</taxon>
        <taxon>Ecdysozoa</taxon>
        <taxon>Arthropoda</taxon>
        <taxon>Hexapoda</taxon>
        <taxon>Insecta</taxon>
        <taxon>Pterygota</taxon>
        <taxon>Neoptera</taxon>
        <taxon>Paraneoptera</taxon>
        <taxon>Thysanoptera</taxon>
        <taxon>Terebrantia</taxon>
        <taxon>Thripoidea</taxon>
        <taxon>Thripidae</taxon>
        <taxon>Frankliniella</taxon>
    </lineage>
</organism>
<dbReference type="EMBL" id="JAHWGI010000282">
    <property type="protein sequence ID" value="KAK3911620.1"/>
    <property type="molecule type" value="Genomic_DNA"/>
</dbReference>
<dbReference type="GO" id="GO:0005737">
    <property type="term" value="C:cytoplasm"/>
    <property type="evidence" value="ECO:0007669"/>
    <property type="project" value="UniProtKB-ARBA"/>
</dbReference>
<evidence type="ECO:0000256" key="2">
    <source>
        <dbReference type="ARBA" id="ARBA00011038"/>
    </source>
</evidence>
<sequence length="323" mass="36236">MATRVKQEPVSPKSSTSRENSSSRRAENSTNATSDFEQRILLLLQGSSKPISDKEIQTEIPNLLPQERAEAINNLLKQGSLEIFKQGDKLVYKYKEPSSSSNIKGADNEEKIVYSIIEKAGNKGIWIRDLRYESNLIVVTLQKILKNLENKKIIKAVKSVSASKKKVYMLYSLEPDSSVTGGAWYNDQDFESEFVDVLNQQCYRFLHQKKEAVKNCKEGPIAAQNMASASSKDVWKYISELGISKVQLSVQDIETILNTLVYDGKAERTVLADGNHMYRAVESLLPPPGIVRTPCGVCPVFNQCSDIGSINPKKCVYMTEWLE</sequence>
<proteinExistence type="inferred from homology"/>
<evidence type="ECO:0000256" key="1">
    <source>
        <dbReference type="ARBA" id="ARBA00004123"/>
    </source>
</evidence>
<dbReference type="InterPro" id="IPR007832">
    <property type="entry name" value="RNA_pol_Rpc34"/>
</dbReference>
<keyword evidence="3 7" id="KW-0240">DNA-directed RNA polymerase</keyword>
<dbReference type="Gene3D" id="1.10.10.10">
    <property type="entry name" value="Winged helix-like DNA-binding domain superfamily/Winged helix DNA-binding domain"/>
    <property type="match status" value="2"/>
</dbReference>
<protein>
    <recommendedName>
        <fullName evidence="7">DNA-directed RNA polymerase III subunit RPC6</fullName>
        <shortName evidence="7">RNA polymerase III subunit C6</shortName>
    </recommendedName>
</protein>
<dbReference type="InterPro" id="IPR016049">
    <property type="entry name" value="RNA_pol_Rpc34-like"/>
</dbReference>
<dbReference type="GO" id="GO:0006383">
    <property type="term" value="P:transcription by RNA polymerase III"/>
    <property type="evidence" value="ECO:0007669"/>
    <property type="project" value="UniProtKB-UniRule"/>
</dbReference>
<dbReference type="SUPFAM" id="SSF46785">
    <property type="entry name" value="Winged helix' DNA-binding domain"/>
    <property type="match status" value="2"/>
</dbReference>
<dbReference type="FunFam" id="1.10.10.10:FF:000116">
    <property type="entry name" value="DNA-directed RNA polymerase III subunit RPC6"/>
    <property type="match status" value="1"/>
</dbReference>
<comment type="caution">
    <text evidence="9">The sequence shown here is derived from an EMBL/GenBank/DDBJ whole genome shotgun (WGS) entry which is preliminary data.</text>
</comment>
<dbReference type="InterPro" id="IPR036388">
    <property type="entry name" value="WH-like_DNA-bd_sf"/>
</dbReference>
<evidence type="ECO:0000313" key="10">
    <source>
        <dbReference type="Proteomes" id="UP001219518"/>
    </source>
</evidence>
<dbReference type="InterPro" id="IPR036390">
    <property type="entry name" value="WH_DNA-bd_sf"/>
</dbReference>
<accession>A0AAE1GYF4</accession>
<dbReference type="Pfam" id="PF05158">
    <property type="entry name" value="RNA_pol_Rpc34"/>
    <property type="match status" value="1"/>
</dbReference>
<keyword evidence="5 7" id="KW-0539">Nucleus</keyword>
<dbReference type="PIRSF" id="PIRSF028763">
    <property type="entry name" value="RNA_pol_Rpc34"/>
    <property type="match status" value="1"/>
</dbReference>
<evidence type="ECO:0000256" key="8">
    <source>
        <dbReference type="SAM" id="MobiDB-lite"/>
    </source>
</evidence>
<comment type="function">
    <text evidence="6 7">DNA-dependent RNA polymerase catalyzes the transcription of DNA into RNA using the four ribonucleoside triphosphates as substrates. Specific peripheric component of RNA polymerase III which synthesizes small RNAs, such as 5S rRNA and tRNAs.</text>
</comment>
<reference evidence="9" key="1">
    <citation type="submission" date="2021-07" db="EMBL/GenBank/DDBJ databases">
        <authorList>
            <person name="Catto M.A."/>
            <person name="Jacobson A."/>
            <person name="Kennedy G."/>
            <person name="Labadie P."/>
            <person name="Hunt B.G."/>
            <person name="Srinivasan R."/>
        </authorList>
    </citation>
    <scope>NUCLEOTIDE SEQUENCE</scope>
    <source>
        <strain evidence="9">PL_HMW_Pooled</strain>
        <tissue evidence="9">Head</tissue>
    </source>
</reference>
<evidence type="ECO:0000256" key="3">
    <source>
        <dbReference type="ARBA" id="ARBA00022478"/>
    </source>
</evidence>
<gene>
    <name evidence="9" type="ORF">KUF71_021281</name>
</gene>
<evidence type="ECO:0000313" key="9">
    <source>
        <dbReference type="EMBL" id="KAK3911620.1"/>
    </source>
</evidence>
<dbReference type="PANTHER" id="PTHR12780">
    <property type="entry name" value="RNA POLYMERASE III DNA DIRECTED , 39KD SUBUNIT-RELATED"/>
    <property type="match status" value="1"/>
</dbReference>
<dbReference type="AlphaFoldDB" id="A0AAE1GYF4"/>
<feature type="region of interest" description="Disordered" evidence="8">
    <location>
        <begin position="1"/>
        <end position="33"/>
    </location>
</feature>
<name>A0AAE1GYF4_9NEOP</name>
<comment type="similarity">
    <text evidence="2 7">Belongs to the eukaryotic RPC34/RPC39 RNA polymerase subunit family.</text>
</comment>
<comment type="subcellular location">
    <subcellularLocation>
        <location evidence="1 7">Nucleus</location>
    </subcellularLocation>
</comment>